<name>A0ABV8QKX5_9GAMM</name>
<organism evidence="1 2">
    <name type="scientific">Marinobacter lacisalsi</name>
    <dbReference type="NCBI Taxonomy" id="475979"/>
    <lineage>
        <taxon>Bacteria</taxon>
        <taxon>Pseudomonadati</taxon>
        <taxon>Pseudomonadota</taxon>
        <taxon>Gammaproteobacteria</taxon>
        <taxon>Pseudomonadales</taxon>
        <taxon>Marinobacteraceae</taxon>
        <taxon>Marinobacter</taxon>
    </lineage>
</organism>
<comment type="caution">
    <text evidence="1">The sequence shown here is derived from an EMBL/GenBank/DDBJ whole genome shotgun (WGS) entry which is preliminary data.</text>
</comment>
<dbReference type="NCBIfam" id="TIGR02243">
    <property type="entry name" value="putative baseplate assembly protein"/>
    <property type="match status" value="1"/>
</dbReference>
<dbReference type="InterPro" id="IPR011749">
    <property type="entry name" value="CHP02243"/>
</dbReference>
<dbReference type="Proteomes" id="UP001595798">
    <property type="component" value="Unassembled WGS sequence"/>
</dbReference>
<sequence>MTLPTPKLDNRTFKELVDEARDRIPRYTPEWTNFNDSDPGMTMVKLHAWLTETLLYQLNQLPDVNHLKFLELLHVSREPARAASTELSFSLKKLSGPADPLKVLIPRQSQVGVDDPELEQPLIFETDYTLTALNAALGAVLIPNTAPESAPNPYQLITEYDTKQATTTFLHAFHPFGPKPGSGNRCLIGLVPRPHRNPKEDYSLDSFPAGQLDLTVFATGVFDRDADGEIIQGPRGERCLLPHEATRAGQRIDWSAFTGTEAGNLLAAPVAADWQTLDVGDDTAGLTNSGHIRLEIPEGLPAYSLDQLPRSLWEALGLHKYPTTLEQLKDDLRDSALTLDTSALSDDDWMAMGVPEAELNDVKSCCESVNGIIEKLDDLDDSVGLTVGNVPGSSWLALDAGYDTPPVPPYPMIWLKAELNEEPTRNDLINELALNTVPATAAVTRLAERLGFGNGRPAQQFQLARTPVYFDPDTRAPDLVLEVEESGTRREWRRVDDFYGTDAASEVFVLDPIEGTVSFGDGKHGRIPIAGAEIIARRYRYGGGAIGNVGPGSITKLKSPLPRVDKVSNRVKAANGEDAEPLEDTRLRASQSLKTRDRAVTAEDFSELARQTRGVAIQRAYALPRYRLDASGQLEADADGAVSVVILPVTDHPTPQPSEAQLRAVCAHLNTCRLVTTELYVTGPEYTRVATLKATIEAGADADLKAVQENARQRLLEYFHPLRGGNDGRGWPFGEDILYGHVYQQLLTLPGVGRVMDLYLQLDNEAASDAGCRDRIEIAPGNLVHLPADVIQLSVRYQHQGAS</sequence>
<evidence type="ECO:0000313" key="1">
    <source>
        <dbReference type="EMBL" id="MFC4260976.1"/>
    </source>
</evidence>
<dbReference type="RefSeq" id="WP_379890049.1">
    <property type="nucleotide sequence ID" value="NZ_JBHSDI010000062.1"/>
</dbReference>
<reference evidence="2" key="1">
    <citation type="journal article" date="2019" name="Int. J. Syst. Evol. Microbiol.">
        <title>The Global Catalogue of Microorganisms (GCM) 10K type strain sequencing project: providing services to taxonomists for standard genome sequencing and annotation.</title>
        <authorList>
            <consortium name="The Broad Institute Genomics Platform"/>
            <consortium name="The Broad Institute Genome Sequencing Center for Infectious Disease"/>
            <person name="Wu L."/>
            <person name="Ma J."/>
        </authorList>
    </citation>
    <scope>NUCLEOTIDE SEQUENCE [LARGE SCALE GENOMIC DNA]</scope>
    <source>
        <strain evidence="2">CECT 7297</strain>
    </source>
</reference>
<accession>A0ABV8QKX5</accession>
<dbReference type="EMBL" id="JBHSDI010000062">
    <property type="protein sequence ID" value="MFC4260976.1"/>
    <property type="molecule type" value="Genomic_DNA"/>
</dbReference>
<protein>
    <submittedName>
        <fullName evidence="1">Baseplate assembly protein</fullName>
    </submittedName>
</protein>
<evidence type="ECO:0000313" key="2">
    <source>
        <dbReference type="Proteomes" id="UP001595798"/>
    </source>
</evidence>
<gene>
    <name evidence="1" type="ORF">ACFOZ5_18300</name>
</gene>
<proteinExistence type="predicted"/>
<keyword evidence="2" id="KW-1185">Reference proteome</keyword>